<organism evidence="2 3">
    <name type="scientific">Sphaerospermopsis torques-reginae ITEP-024</name>
    <dbReference type="NCBI Taxonomy" id="984208"/>
    <lineage>
        <taxon>Bacteria</taxon>
        <taxon>Bacillati</taxon>
        <taxon>Cyanobacteriota</taxon>
        <taxon>Cyanophyceae</taxon>
        <taxon>Nostocales</taxon>
        <taxon>Aphanizomenonaceae</taxon>
        <taxon>Sphaerospermopsis</taxon>
        <taxon>Sphaerospermopsis torques-reginae</taxon>
    </lineage>
</organism>
<dbReference type="EMBL" id="CP080598">
    <property type="protein sequence ID" value="QYX30562.1"/>
    <property type="molecule type" value="Genomic_DNA"/>
</dbReference>
<dbReference type="InterPro" id="IPR046031">
    <property type="entry name" value="DUF5989"/>
</dbReference>
<keyword evidence="1" id="KW-0812">Transmembrane</keyword>
<keyword evidence="1" id="KW-0472">Membrane</keyword>
<protein>
    <recommendedName>
        <fullName evidence="4">SxtK</fullName>
    </recommendedName>
</protein>
<reference evidence="2 3" key="1">
    <citation type="journal article" date="2022" name="J. Am. Chem. Soc.">
        <title>Biosynthesis of Guanitoxin Enables Global Environmental Detection in Freshwater Cyanobacteria.</title>
        <authorList>
            <person name="Lima S.T."/>
            <person name="Fallon T.R."/>
            <person name="Cordoza J.L."/>
            <person name="Chekan J.R."/>
            <person name="Delbaje E."/>
            <person name="Hopiavuori A.R."/>
            <person name="Alvarenga D.O."/>
            <person name="Wood S.M."/>
            <person name="Luhavaya H."/>
            <person name="Baumgartner J.T."/>
            <person name="Dorr F.A."/>
            <person name="Etchegaray A."/>
            <person name="Pinto E."/>
            <person name="McKinnie S.M.K."/>
            <person name="Fiore M.F."/>
            <person name="Moore B.S."/>
        </authorList>
    </citation>
    <scope>NUCLEOTIDE SEQUENCE [LARGE SCALE GENOMIC DNA]</scope>
    <source>
        <strain evidence="2 3">ITEP-024</strain>
    </source>
</reference>
<evidence type="ECO:0000256" key="1">
    <source>
        <dbReference type="SAM" id="Phobius"/>
    </source>
</evidence>
<evidence type="ECO:0000313" key="2">
    <source>
        <dbReference type="EMBL" id="QYX30562.1"/>
    </source>
</evidence>
<keyword evidence="3" id="KW-1185">Reference proteome</keyword>
<dbReference type="Pfam" id="PF19451">
    <property type="entry name" value="DUF5989"/>
    <property type="match status" value="1"/>
</dbReference>
<dbReference type="Proteomes" id="UP000826540">
    <property type="component" value="Chromosome"/>
</dbReference>
<sequence length="54" mass="6168">MFETTKDFVKDLWGFVQQRQNYLLVPVIVTLLLVSALIAFAQSSAIAPFIYTLF</sequence>
<feature type="transmembrane region" description="Helical" evidence="1">
    <location>
        <begin position="21"/>
        <end position="51"/>
    </location>
</feature>
<evidence type="ECO:0008006" key="4">
    <source>
        <dbReference type="Google" id="ProtNLM"/>
    </source>
</evidence>
<dbReference type="RefSeq" id="WP_194055578.1">
    <property type="nucleotide sequence ID" value="NZ_CP080598.1"/>
</dbReference>
<proteinExistence type="predicted"/>
<evidence type="ECO:0000313" key="3">
    <source>
        <dbReference type="Proteomes" id="UP000826540"/>
    </source>
</evidence>
<gene>
    <name evidence="2" type="ORF">K2F26_16920</name>
</gene>
<accession>A0ABX8WW03</accession>
<name>A0ABX8WW03_9CYAN</name>
<keyword evidence="1" id="KW-1133">Transmembrane helix</keyword>